<comment type="caution">
    <text evidence="1">The sequence shown here is derived from an EMBL/GenBank/DDBJ whole genome shotgun (WGS) entry which is preliminary data.</text>
</comment>
<evidence type="ECO:0008006" key="3">
    <source>
        <dbReference type="Google" id="ProtNLM"/>
    </source>
</evidence>
<proteinExistence type="predicted"/>
<name>A0A316EBA6_9BACT</name>
<gene>
    <name evidence="1" type="ORF">LV89_01720</name>
</gene>
<dbReference type="EMBL" id="QGGO01000007">
    <property type="protein sequence ID" value="PWK27407.1"/>
    <property type="molecule type" value="Genomic_DNA"/>
</dbReference>
<reference evidence="1 2" key="1">
    <citation type="submission" date="2018-05" db="EMBL/GenBank/DDBJ databases">
        <title>Genomic Encyclopedia of Archaeal and Bacterial Type Strains, Phase II (KMG-II): from individual species to whole genera.</title>
        <authorList>
            <person name="Goeker M."/>
        </authorList>
    </citation>
    <scope>NUCLEOTIDE SEQUENCE [LARGE SCALE GENOMIC DNA]</scope>
    <source>
        <strain evidence="1 2">DSM 22214</strain>
    </source>
</reference>
<dbReference type="RefSeq" id="WP_109742480.1">
    <property type="nucleotide sequence ID" value="NZ_QGGO01000007.1"/>
</dbReference>
<dbReference type="AlphaFoldDB" id="A0A316EBA6"/>
<dbReference type="Proteomes" id="UP000245489">
    <property type="component" value="Unassembled WGS sequence"/>
</dbReference>
<sequence>MDLQYISDTEGRHTAVVIPIEEWNNITAKHEDLKHLETSKSQSIRQKPSDFFGTLSKEEGEKMQAYVTQSRNEWERDI</sequence>
<keyword evidence="2" id="KW-1185">Reference proteome</keyword>
<evidence type="ECO:0000313" key="1">
    <source>
        <dbReference type="EMBL" id="PWK27407.1"/>
    </source>
</evidence>
<organism evidence="1 2">
    <name type="scientific">Arcicella aurantiaca</name>
    <dbReference type="NCBI Taxonomy" id="591202"/>
    <lineage>
        <taxon>Bacteria</taxon>
        <taxon>Pseudomonadati</taxon>
        <taxon>Bacteroidota</taxon>
        <taxon>Cytophagia</taxon>
        <taxon>Cytophagales</taxon>
        <taxon>Flectobacillaceae</taxon>
        <taxon>Arcicella</taxon>
    </lineage>
</organism>
<evidence type="ECO:0000313" key="2">
    <source>
        <dbReference type="Proteomes" id="UP000245489"/>
    </source>
</evidence>
<protein>
    <recommendedName>
        <fullName evidence="3">Prevent-host-death protein</fullName>
    </recommendedName>
</protein>
<dbReference type="OrthoDB" id="798979at2"/>
<accession>A0A316EBA6</accession>